<dbReference type="InterPro" id="IPR013096">
    <property type="entry name" value="Cupin_2"/>
</dbReference>
<dbReference type="Gene3D" id="2.60.120.10">
    <property type="entry name" value="Jelly Rolls"/>
    <property type="match status" value="1"/>
</dbReference>
<dbReference type="KEGG" id="malk:MalAC0309_1560"/>
<dbReference type="CDD" id="cd02209">
    <property type="entry name" value="cupin_XRE_C"/>
    <property type="match status" value="1"/>
</dbReference>
<dbReference type="Pfam" id="PF07883">
    <property type="entry name" value="Cupin_2"/>
    <property type="match status" value="1"/>
</dbReference>
<dbReference type="InterPro" id="IPR050807">
    <property type="entry name" value="TransReg_Diox_bact_type"/>
</dbReference>
<protein>
    <submittedName>
        <fullName evidence="3">Cupin domain protein</fullName>
    </submittedName>
</protein>
<evidence type="ECO:0000259" key="2">
    <source>
        <dbReference type="PROSITE" id="PS50943"/>
    </source>
</evidence>
<dbReference type="InterPro" id="IPR014710">
    <property type="entry name" value="RmlC-like_jellyroll"/>
</dbReference>
<reference evidence="4" key="1">
    <citation type="submission" date="2015-12" db="EMBL/GenBank/DDBJ databases">
        <authorList>
            <person name="Shamseldin A."/>
            <person name="Moawad H."/>
            <person name="Abd El-Rahim W.M."/>
            <person name="Sadowsky M.J."/>
        </authorList>
    </citation>
    <scope>NUCLEOTIDE SEQUENCE [LARGE SCALE GENOMIC DNA]</scope>
    <source>
        <strain evidence="4">JAM AC0309</strain>
    </source>
</reference>
<reference evidence="3 4" key="2">
    <citation type="submission" date="2016-01" db="EMBL/GenBank/DDBJ databases">
        <title>Microcella alkaliphila JAM AC0309 whole genome shotgun sequence.</title>
        <authorList>
            <person name="Kurata A."/>
            <person name="Hirose Y."/>
            <person name="Kishimoto N."/>
            <person name="Kobayashi T."/>
        </authorList>
    </citation>
    <scope>NUCLEOTIDE SEQUENCE [LARGE SCALE GENOMIC DNA]</scope>
    <source>
        <strain evidence="3 4">JAM AC0309</strain>
    </source>
</reference>
<dbReference type="SUPFAM" id="SSF47413">
    <property type="entry name" value="lambda repressor-like DNA-binding domains"/>
    <property type="match status" value="1"/>
</dbReference>
<feature type="domain" description="HTH cro/C1-type" evidence="2">
    <location>
        <begin position="19"/>
        <end position="73"/>
    </location>
</feature>
<sequence length="193" mass="20105">MDTSASAPDELAAAIGARVRDARIRRSLTLDQLAASADVSRRMLVNVEQGSANPSVATLLRLAQALGLGLPELVEPPRAGDVAVSPAGSAPVLWRGDAGGTASLLASAKTPDVLELWTWTMHPGETRDSDAHPTGARELVHVIAGTLELIVDGDRHRLGAGAAASFPGDRPHSYRPADGEPVTFILTVFEPAP</sequence>
<dbReference type="PANTHER" id="PTHR46797">
    <property type="entry name" value="HTH-TYPE TRANSCRIPTIONAL REGULATOR"/>
    <property type="match status" value="1"/>
</dbReference>
<evidence type="ECO:0000313" key="4">
    <source>
        <dbReference type="Proteomes" id="UP000218965"/>
    </source>
</evidence>
<dbReference type="EMBL" id="AP017315">
    <property type="protein sequence ID" value="BAU32411.1"/>
    <property type="molecule type" value="Genomic_DNA"/>
</dbReference>
<dbReference type="PANTHER" id="PTHR46797:SF1">
    <property type="entry name" value="METHYLPHOSPHONATE SYNTHASE"/>
    <property type="match status" value="1"/>
</dbReference>
<dbReference type="SUPFAM" id="SSF51182">
    <property type="entry name" value="RmlC-like cupins"/>
    <property type="match status" value="1"/>
</dbReference>
<name>A0A0U5BNH0_9MICO</name>
<proteinExistence type="predicted"/>
<dbReference type="GO" id="GO:0005829">
    <property type="term" value="C:cytosol"/>
    <property type="evidence" value="ECO:0007669"/>
    <property type="project" value="TreeGrafter"/>
</dbReference>
<dbReference type="InterPro" id="IPR011051">
    <property type="entry name" value="RmlC_Cupin_sf"/>
</dbReference>
<dbReference type="CDD" id="cd00093">
    <property type="entry name" value="HTH_XRE"/>
    <property type="match status" value="1"/>
</dbReference>
<organism evidence="3 4">
    <name type="scientific">Microcella alkaliphila</name>
    <dbReference type="NCBI Taxonomy" id="279828"/>
    <lineage>
        <taxon>Bacteria</taxon>
        <taxon>Bacillati</taxon>
        <taxon>Actinomycetota</taxon>
        <taxon>Actinomycetes</taxon>
        <taxon>Micrococcales</taxon>
        <taxon>Microbacteriaceae</taxon>
        <taxon>Microcella</taxon>
    </lineage>
</organism>
<dbReference type="Proteomes" id="UP000218965">
    <property type="component" value="Chromosome"/>
</dbReference>
<dbReference type="OrthoDB" id="9810578at2"/>
<dbReference type="AlphaFoldDB" id="A0A0U5BNH0"/>
<evidence type="ECO:0000313" key="3">
    <source>
        <dbReference type="EMBL" id="BAU32411.1"/>
    </source>
</evidence>
<dbReference type="InterPro" id="IPR001387">
    <property type="entry name" value="Cro/C1-type_HTH"/>
</dbReference>
<dbReference type="Pfam" id="PF01381">
    <property type="entry name" value="HTH_3"/>
    <property type="match status" value="1"/>
</dbReference>
<keyword evidence="1" id="KW-0238">DNA-binding</keyword>
<accession>A0A0U5BNH0</accession>
<gene>
    <name evidence="3" type="ORF">MalAC0309_1560</name>
</gene>
<dbReference type="GO" id="GO:0003700">
    <property type="term" value="F:DNA-binding transcription factor activity"/>
    <property type="evidence" value="ECO:0007669"/>
    <property type="project" value="TreeGrafter"/>
</dbReference>
<dbReference type="RefSeq" id="WP_096421576.1">
    <property type="nucleotide sequence ID" value="NZ_AP017315.1"/>
</dbReference>
<dbReference type="PROSITE" id="PS50943">
    <property type="entry name" value="HTH_CROC1"/>
    <property type="match status" value="1"/>
</dbReference>
<evidence type="ECO:0000256" key="1">
    <source>
        <dbReference type="ARBA" id="ARBA00023125"/>
    </source>
</evidence>
<dbReference type="GO" id="GO:0003677">
    <property type="term" value="F:DNA binding"/>
    <property type="evidence" value="ECO:0007669"/>
    <property type="project" value="UniProtKB-KW"/>
</dbReference>
<dbReference type="InterPro" id="IPR010982">
    <property type="entry name" value="Lambda_DNA-bd_dom_sf"/>
</dbReference>
<dbReference type="SMART" id="SM00530">
    <property type="entry name" value="HTH_XRE"/>
    <property type="match status" value="1"/>
</dbReference>
<dbReference type="Gene3D" id="1.10.260.40">
    <property type="entry name" value="lambda repressor-like DNA-binding domains"/>
    <property type="match status" value="1"/>
</dbReference>